<reference evidence="2 3" key="1">
    <citation type="submission" date="2012-05" db="EMBL/GenBank/DDBJ databases">
        <title>Recombination and specialization in a pathogen metapopulation.</title>
        <authorList>
            <person name="Gardiner A."/>
            <person name="Kemen E."/>
            <person name="Schultz-Larsen T."/>
            <person name="MacLean D."/>
            <person name="Van Oosterhout C."/>
            <person name="Jones J.D.G."/>
        </authorList>
    </citation>
    <scope>NUCLEOTIDE SEQUENCE [LARGE SCALE GENOMIC DNA]</scope>
    <source>
        <strain evidence="2 3">Ac Nc2</strain>
    </source>
</reference>
<feature type="coiled-coil region" evidence="1">
    <location>
        <begin position="60"/>
        <end position="122"/>
    </location>
</feature>
<name>A0A024GRF3_9STRA</name>
<dbReference type="InParanoid" id="A0A024GRF3"/>
<protein>
    <submittedName>
        <fullName evidence="2">Uncharacterized protein</fullName>
    </submittedName>
</protein>
<accession>A0A024GRF3</accession>
<evidence type="ECO:0000256" key="1">
    <source>
        <dbReference type="SAM" id="Coils"/>
    </source>
</evidence>
<dbReference type="Proteomes" id="UP000053237">
    <property type="component" value="Unassembled WGS sequence"/>
</dbReference>
<dbReference type="EMBL" id="CAIX01000299">
    <property type="protein sequence ID" value="CCI49468.1"/>
    <property type="molecule type" value="Genomic_DNA"/>
</dbReference>
<sequence>MHFQLPPYYENPKPHVSVASSPHGTLGSILTQAQLERLPSAGLKWHGIATHVVETILHDNRELRHQIRMLTGNLSKTTDELGRRMQLLAETLNAQQKSQTEISRARQLIIEAESMVKSHEKDKTHLEKLLLHQQSTNEQERQCLKLTQQKLQELKLLESDRKRVLKKRNRKDEKIAQCISQMQEENRRLELQNCELAKEIQYLQSEAYVMQGDHEREKESLLRQMERLQMSRFDKAYKSSLIIEQGSQTFYEQRINEKEHHIRNVKETEEKENNKSRQTSMLEALHQNKIKDITRRKECCTFKILHRMRIQSMKATASNATCVRRLEQKLRGKDQELKFLYEKYLSMLRNSEIDSATFFDAF</sequence>
<keyword evidence="1" id="KW-0175">Coiled coil</keyword>
<evidence type="ECO:0000313" key="3">
    <source>
        <dbReference type="Proteomes" id="UP000053237"/>
    </source>
</evidence>
<proteinExistence type="predicted"/>
<comment type="caution">
    <text evidence="2">The sequence shown here is derived from an EMBL/GenBank/DDBJ whole genome shotgun (WGS) entry which is preliminary data.</text>
</comment>
<evidence type="ECO:0000313" key="2">
    <source>
        <dbReference type="EMBL" id="CCI49468.1"/>
    </source>
</evidence>
<dbReference type="AlphaFoldDB" id="A0A024GRF3"/>
<organism evidence="2 3">
    <name type="scientific">Albugo candida</name>
    <dbReference type="NCBI Taxonomy" id="65357"/>
    <lineage>
        <taxon>Eukaryota</taxon>
        <taxon>Sar</taxon>
        <taxon>Stramenopiles</taxon>
        <taxon>Oomycota</taxon>
        <taxon>Peronosporomycetes</taxon>
        <taxon>Albuginales</taxon>
        <taxon>Albuginaceae</taxon>
        <taxon>Albugo</taxon>
    </lineage>
</organism>
<gene>
    <name evidence="2" type="ORF">BN9_107840</name>
</gene>
<keyword evidence="3" id="KW-1185">Reference proteome</keyword>